<dbReference type="EMBL" id="QXGH01000032">
    <property type="protein sequence ID" value="RHW24426.1"/>
    <property type="molecule type" value="Genomic_DNA"/>
</dbReference>
<protein>
    <recommendedName>
        <fullName evidence="5">Dipeptidylpeptidase IV N-terminal domain-containing protein</fullName>
    </recommendedName>
</protein>
<dbReference type="RefSeq" id="WP_118927850.1">
    <property type="nucleotide sequence ID" value="NZ_QXGH01000032.1"/>
</dbReference>
<feature type="region of interest" description="Disordered" evidence="2">
    <location>
        <begin position="83"/>
        <end position="108"/>
    </location>
</feature>
<sequence length="262" mass="27934">MADEPGQPLGWSSDGTKLLIARVDIDGTAEGRLGLAVLNADGTESRVASGTTYLGGSISPDGSQVIYSDAFSGKPGIYTVGADGGTPRLLHRPEPRPDPEPAPGQEPAMFDRETYYPVFSPDGSQIAYFDGHGDWGHRLRVMNADGTGSRTLYESEGHINGLAWAADGQRLIFGNDDGMWRIGIDGSGFTRMDVPGGFPDWSADGSWVLYVRARSLYLARADGTQATELSNAPLGWGYAPPAFLGARWSRGWNPLPLEGGAE</sequence>
<reference evidence="3 4" key="1">
    <citation type="submission" date="2018-09" db="EMBL/GenBank/DDBJ databases">
        <title>Genome sequencing of Nocardioides immobilis CCTCC AB 2017083 for comparison to Nocardioides silvaticus.</title>
        <authorList>
            <person name="Li C."/>
            <person name="Wang G."/>
        </authorList>
    </citation>
    <scope>NUCLEOTIDE SEQUENCE [LARGE SCALE GENOMIC DNA]</scope>
    <source>
        <strain evidence="3 4">CCTCC AB 2017083</strain>
    </source>
</reference>
<evidence type="ECO:0000313" key="4">
    <source>
        <dbReference type="Proteomes" id="UP000283644"/>
    </source>
</evidence>
<evidence type="ECO:0000256" key="1">
    <source>
        <dbReference type="ARBA" id="ARBA00009820"/>
    </source>
</evidence>
<accession>A0A417XVP8</accession>
<dbReference type="Gene3D" id="2.120.10.30">
    <property type="entry name" value="TolB, C-terminal domain"/>
    <property type="match status" value="2"/>
</dbReference>
<evidence type="ECO:0000256" key="2">
    <source>
        <dbReference type="SAM" id="MobiDB-lite"/>
    </source>
</evidence>
<dbReference type="Proteomes" id="UP000283644">
    <property type="component" value="Unassembled WGS sequence"/>
</dbReference>
<dbReference type="Pfam" id="PF07676">
    <property type="entry name" value="PD40"/>
    <property type="match status" value="1"/>
</dbReference>
<keyword evidence="4" id="KW-1185">Reference proteome</keyword>
<dbReference type="PANTHER" id="PTHR36842">
    <property type="entry name" value="PROTEIN TOLB HOMOLOG"/>
    <property type="match status" value="1"/>
</dbReference>
<comment type="similarity">
    <text evidence="1">Belongs to the TolB family.</text>
</comment>
<organism evidence="3 4">
    <name type="scientific">Nocardioides immobilis</name>
    <dbReference type="NCBI Taxonomy" id="2049295"/>
    <lineage>
        <taxon>Bacteria</taxon>
        <taxon>Bacillati</taxon>
        <taxon>Actinomycetota</taxon>
        <taxon>Actinomycetes</taxon>
        <taxon>Propionibacteriales</taxon>
        <taxon>Nocardioidaceae</taxon>
        <taxon>Nocardioides</taxon>
    </lineage>
</organism>
<dbReference type="SUPFAM" id="SSF82171">
    <property type="entry name" value="DPP6 N-terminal domain-like"/>
    <property type="match status" value="1"/>
</dbReference>
<dbReference type="PANTHER" id="PTHR36842:SF1">
    <property type="entry name" value="PROTEIN TOLB"/>
    <property type="match status" value="1"/>
</dbReference>
<name>A0A417XVP8_9ACTN</name>
<evidence type="ECO:0008006" key="5">
    <source>
        <dbReference type="Google" id="ProtNLM"/>
    </source>
</evidence>
<gene>
    <name evidence="3" type="ORF">D0Z08_24205</name>
</gene>
<dbReference type="OrthoDB" id="9758793at2"/>
<dbReference type="InterPro" id="IPR011042">
    <property type="entry name" value="6-blade_b-propeller_TolB-like"/>
</dbReference>
<proteinExistence type="inferred from homology"/>
<dbReference type="AlphaFoldDB" id="A0A417XVP8"/>
<evidence type="ECO:0000313" key="3">
    <source>
        <dbReference type="EMBL" id="RHW24426.1"/>
    </source>
</evidence>
<comment type="caution">
    <text evidence="3">The sequence shown here is derived from an EMBL/GenBank/DDBJ whole genome shotgun (WGS) entry which is preliminary data.</text>
</comment>
<dbReference type="InterPro" id="IPR011659">
    <property type="entry name" value="WD40"/>
</dbReference>